<feature type="region of interest" description="Disordered" evidence="1">
    <location>
        <begin position="639"/>
        <end position="663"/>
    </location>
</feature>
<evidence type="ECO:0000256" key="1">
    <source>
        <dbReference type="SAM" id="MobiDB-lite"/>
    </source>
</evidence>
<keyword evidence="2" id="KW-1133">Transmembrane helix</keyword>
<dbReference type="Proteomes" id="UP001158067">
    <property type="component" value="Unassembled WGS sequence"/>
</dbReference>
<comment type="caution">
    <text evidence="3">The sequence shown here is derived from an EMBL/GenBank/DDBJ whole genome shotgun (WGS) entry which is preliminary data.</text>
</comment>
<feature type="compositionally biased region" description="Low complexity" evidence="1">
    <location>
        <begin position="158"/>
        <end position="169"/>
    </location>
</feature>
<name>A0ABY1Q807_9BACT</name>
<feature type="compositionally biased region" description="Polar residues" evidence="1">
    <location>
        <begin position="472"/>
        <end position="481"/>
    </location>
</feature>
<evidence type="ECO:0000313" key="3">
    <source>
        <dbReference type="EMBL" id="SMP62300.1"/>
    </source>
</evidence>
<dbReference type="EMBL" id="FXUG01000007">
    <property type="protein sequence ID" value="SMP62300.1"/>
    <property type="molecule type" value="Genomic_DNA"/>
</dbReference>
<feature type="transmembrane region" description="Helical" evidence="2">
    <location>
        <begin position="21"/>
        <end position="39"/>
    </location>
</feature>
<feature type="region of interest" description="Disordered" evidence="1">
    <location>
        <begin position="462"/>
        <end position="485"/>
    </location>
</feature>
<organism evidence="3 4">
    <name type="scientific">Neorhodopirellula lusitana</name>
    <dbReference type="NCBI Taxonomy" id="445327"/>
    <lineage>
        <taxon>Bacteria</taxon>
        <taxon>Pseudomonadati</taxon>
        <taxon>Planctomycetota</taxon>
        <taxon>Planctomycetia</taxon>
        <taxon>Pirellulales</taxon>
        <taxon>Pirellulaceae</taxon>
        <taxon>Neorhodopirellula</taxon>
    </lineage>
</organism>
<protein>
    <recommendedName>
        <fullName evidence="5">Doubled CXXCH motif (Paired_CXXCH_1)</fullName>
    </recommendedName>
</protein>
<proteinExistence type="predicted"/>
<feature type="compositionally biased region" description="Polar residues" evidence="1">
    <location>
        <begin position="646"/>
        <end position="663"/>
    </location>
</feature>
<keyword evidence="2" id="KW-0472">Membrane</keyword>
<dbReference type="RefSeq" id="WP_283433347.1">
    <property type="nucleotide sequence ID" value="NZ_FXUG01000007.1"/>
</dbReference>
<dbReference type="SUPFAM" id="SSF48695">
    <property type="entry name" value="Multiheme cytochromes"/>
    <property type="match status" value="2"/>
</dbReference>
<sequence length="758" mass="82227">MRRDSVQLEPPPRLIRPSRRGPLYVSALLVFTIGLIIVFNTSLAPHVVKPGPLTTPHAQILEGTLTQDRCSACHANVSASGWSAIRDSGHANESLAKLDTIEDPTGTAPTMTDRCVACHHRRIAPSLARSAHNLSSDDRLRLTQRLHRTGPESNNVRTVSTGVSQTTTQPSNSASDWLSAWRIPDAAVSQDDVACAVCHREHHGAMANLSDVTDQRCQTCHTRQFGSFATSHPPFEDYPPQATRTIAFDHAKHANVHFPKTAESQDQLQHANSDHATSDHTFSDHATFDCRSCHAVDMTSPIALSDPIISTLPFEVACASCHDESLQVQLATGPALIALPTLPREVAIETDGWPEDATGSPDGELSAWMRLLLAGQSPELDLEGMTFIGRVDWDSPARQQQAIQIGNAIRKLAIDLSTEGQTHLKQLAIQAGADEAAASTLARSFQPQLLRDAVSKWFGDNPAKPLDRFSERGTSTPNRNPGTPAKLAAFGDDDLLTDWSQEPDPLALPTQTTDDVLFNSGNANQDSAAWKSDLERRFDAARTQTLGGWYRDDLTMSLRYRGTGHSDAVIRTLIDISSQLGVDVSQEASVASCQECHQSGRWNAAPADTLRDRLTKFTHRPHLDVQGLQNCQHCHQLLDGEGTGGNNDRQNDPNSPNQANTDGASIASLMSAPVMPATVVPTPMMPETVVPAIDAPFGIFDRVLSKPEPLAATDSDFRTSDFKPITKQNCAACHTSSAAGDRCTTCHRYHVGDPEQLP</sequence>
<evidence type="ECO:0008006" key="5">
    <source>
        <dbReference type="Google" id="ProtNLM"/>
    </source>
</evidence>
<feature type="region of interest" description="Disordered" evidence="1">
    <location>
        <begin position="151"/>
        <end position="175"/>
    </location>
</feature>
<evidence type="ECO:0000313" key="4">
    <source>
        <dbReference type="Proteomes" id="UP001158067"/>
    </source>
</evidence>
<gene>
    <name evidence="3" type="ORF">SAMN06265222_107288</name>
</gene>
<reference evidence="3 4" key="1">
    <citation type="submission" date="2017-05" db="EMBL/GenBank/DDBJ databases">
        <authorList>
            <person name="Varghese N."/>
            <person name="Submissions S."/>
        </authorList>
    </citation>
    <scope>NUCLEOTIDE SEQUENCE [LARGE SCALE GENOMIC DNA]</scope>
    <source>
        <strain evidence="3 4">DSM 25457</strain>
    </source>
</reference>
<keyword evidence="4" id="KW-1185">Reference proteome</keyword>
<dbReference type="InterPro" id="IPR036280">
    <property type="entry name" value="Multihaem_cyt_sf"/>
</dbReference>
<keyword evidence="2" id="KW-0812">Transmembrane</keyword>
<evidence type="ECO:0000256" key="2">
    <source>
        <dbReference type="SAM" id="Phobius"/>
    </source>
</evidence>
<accession>A0ABY1Q807</accession>